<protein>
    <submittedName>
        <fullName evidence="1">Uncharacterized protein</fullName>
    </submittedName>
</protein>
<reference evidence="1" key="1">
    <citation type="journal article" date="2019" name="Sci. Rep.">
        <title>Draft genome of Tanacetum cinerariifolium, the natural source of mosquito coil.</title>
        <authorList>
            <person name="Yamashiro T."/>
            <person name="Shiraishi A."/>
            <person name="Satake H."/>
            <person name="Nakayama K."/>
        </authorList>
    </citation>
    <scope>NUCLEOTIDE SEQUENCE</scope>
</reference>
<dbReference type="AlphaFoldDB" id="A0A699U2R3"/>
<dbReference type="EMBL" id="BKCJ011292489">
    <property type="protein sequence ID" value="GFD16313.1"/>
    <property type="molecule type" value="Genomic_DNA"/>
</dbReference>
<gene>
    <name evidence="1" type="ORF">Tci_888282</name>
</gene>
<comment type="caution">
    <text evidence="1">The sequence shown here is derived from an EMBL/GenBank/DDBJ whole genome shotgun (WGS) entry which is preliminary data.</text>
</comment>
<organism evidence="1">
    <name type="scientific">Tanacetum cinerariifolium</name>
    <name type="common">Dalmatian daisy</name>
    <name type="synonym">Chrysanthemum cinerariifolium</name>
    <dbReference type="NCBI Taxonomy" id="118510"/>
    <lineage>
        <taxon>Eukaryota</taxon>
        <taxon>Viridiplantae</taxon>
        <taxon>Streptophyta</taxon>
        <taxon>Embryophyta</taxon>
        <taxon>Tracheophyta</taxon>
        <taxon>Spermatophyta</taxon>
        <taxon>Magnoliopsida</taxon>
        <taxon>eudicotyledons</taxon>
        <taxon>Gunneridae</taxon>
        <taxon>Pentapetalae</taxon>
        <taxon>asterids</taxon>
        <taxon>campanulids</taxon>
        <taxon>Asterales</taxon>
        <taxon>Asteraceae</taxon>
        <taxon>Asteroideae</taxon>
        <taxon>Anthemideae</taxon>
        <taxon>Anthemidinae</taxon>
        <taxon>Tanacetum</taxon>
    </lineage>
</organism>
<evidence type="ECO:0000313" key="1">
    <source>
        <dbReference type="EMBL" id="GFD16313.1"/>
    </source>
</evidence>
<name>A0A699U2R3_TANCI</name>
<accession>A0A699U2R3</accession>
<sequence>MVFIPGTWATVSTRPLNTERTGSLVAVWISTPRFSTTTCRSTGCACRPKCCATKPRATGQGSRPLLPAKLDESRAVCGVSATRLARRSAEPAQSLRARAGLSARRAAPPRAGVGQARRAGLALAGLAAALPHPAHFSDLGGCGFLLAES</sequence>
<proteinExistence type="predicted"/>